<dbReference type="GO" id="GO:0004672">
    <property type="term" value="F:protein kinase activity"/>
    <property type="evidence" value="ECO:0007669"/>
    <property type="project" value="InterPro"/>
</dbReference>
<feature type="domain" description="Protein kinase" evidence="1">
    <location>
        <begin position="155"/>
        <end position="565"/>
    </location>
</feature>
<dbReference type="InterPro" id="IPR000719">
    <property type="entry name" value="Prot_kinase_dom"/>
</dbReference>
<comment type="caution">
    <text evidence="2">The sequence shown here is derived from an EMBL/GenBank/DDBJ whole genome shotgun (WGS) entry which is preliminary data.</text>
</comment>
<dbReference type="GO" id="GO:0005524">
    <property type="term" value="F:ATP binding"/>
    <property type="evidence" value="ECO:0007669"/>
    <property type="project" value="InterPro"/>
</dbReference>
<evidence type="ECO:0000313" key="2">
    <source>
        <dbReference type="EMBL" id="KAK2597572.1"/>
    </source>
</evidence>
<dbReference type="Pfam" id="PF06985">
    <property type="entry name" value="HET"/>
    <property type="match status" value="1"/>
</dbReference>
<dbReference type="Gene3D" id="1.10.510.10">
    <property type="entry name" value="Transferase(Phosphotransferase) domain 1"/>
    <property type="match status" value="1"/>
</dbReference>
<evidence type="ECO:0000259" key="1">
    <source>
        <dbReference type="PROSITE" id="PS50011"/>
    </source>
</evidence>
<evidence type="ECO:0000313" key="3">
    <source>
        <dbReference type="Proteomes" id="UP001265746"/>
    </source>
</evidence>
<dbReference type="Pfam" id="PF00069">
    <property type="entry name" value="Pkinase"/>
    <property type="match status" value="1"/>
</dbReference>
<organism evidence="2 3">
    <name type="scientific">Phomopsis amygdali</name>
    <name type="common">Fusicoccum amygdali</name>
    <dbReference type="NCBI Taxonomy" id="1214568"/>
    <lineage>
        <taxon>Eukaryota</taxon>
        <taxon>Fungi</taxon>
        <taxon>Dikarya</taxon>
        <taxon>Ascomycota</taxon>
        <taxon>Pezizomycotina</taxon>
        <taxon>Sordariomycetes</taxon>
        <taxon>Sordariomycetidae</taxon>
        <taxon>Diaporthales</taxon>
        <taxon>Diaporthaceae</taxon>
        <taxon>Diaporthe</taxon>
    </lineage>
</organism>
<dbReference type="Proteomes" id="UP001265746">
    <property type="component" value="Unassembled WGS sequence"/>
</dbReference>
<dbReference type="PROSITE" id="PS50011">
    <property type="entry name" value="PROTEIN_KINASE_DOM"/>
    <property type="match status" value="1"/>
</dbReference>
<dbReference type="PROSITE" id="PS00108">
    <property type="entry name" value="PROTEIN_KINASE_ST"/>
    <property type="match status" value="1"/>
</dbReference>
<protein>
    <recommendedName>
        <fullName evidence="1">Protein kinase domain-containing protein</fullName>
    </recommendedName>
</protein>
<dbReference type="AlphaFoldDB" id="A0AAD9S5G0"/>
<dbReference type="SUPFAM" id="SSF56112">
    <property type="entry name" value="Protein kinase-like (PK-like)"/>
    <property type="match status" value="1"/>
</dbReference>
<reference evidence="2" key="1">
    <citation type="submission" date="2023-06" db="EMBL/GenBank/DDBJ databases">
        <authorList>
            <person name="Noh H."/>
        </authorList>
    </citation>
    <scope>NUCLEOTIDE SEQUENCE</scope>
    <source>
        <strain evidence="2">DUCC20226</strain>
    </source>
</reference>
<gene>
    <name evidence="2" type="ORF">N8I77_012351</name>
</gene>
<dbReference type="SMART" id="SM00220">
    <property type="entry name" value="S_TKc"/>
    <property type="match status" value="1"/>
</dbReference>
<dbReference type="InterPro" id="IPR011009">
    <property type="entry name" value="Kinase-like_dom_sf"/>
</dbReference>
<dbReference type="InterPro" id="IPR010730">
    <property type="entry name" value="HET"/>
</dbReference>
<dbReference type="InterPro" id="IPR008271">
    <property type="entry name" value="Ser/Thr_kinase_AS"/>
</dbReference>
<dbReference type="PANTHER" id="PTHR33112">
    <property type="entry name" value="DOMAIN PROTEIN, PUTATIVE-RELATED"/>
    <property type="match status" value="1"/>
</dbReference>
<proteinExistence type="predicted"/>
<accession>A0AAD9S5G0</accession>
<dbReference type="PANTHER" id="PTHR33112:SF10">
    <property type="entry name" value="TOL"/>
    <property type="match status" value="1"/>
</dbReference>
<sequence length="1177" mass="133053">MLDKFVDLVEHISNAVRESEFPNPSNGPFAPRNTLRNITDSSVTDTIWPDSTGDLSASNKELVEFIRGQALEIFAIAIYLDENLEKMLRLFMKHDKSDRSLPMSDADLEKIWPRPRDAIRRRSFKKHQHLFRAQGFPMQGRFSVIHLGPNVVLPILESKHMSHGQFGIVHKVSLHEEFLDLNDPIRKAQGVAAIKELRESIEDEMAKHAWEREVKALQEICQLGIPHVVEIAAMIAIEKKQYFVFPWADGGNLRNLWKSRDSYHERSEIACRYIPDIVNQLVGLTDALERLHAFPYGEAASYRHGDLKPENILIFDSKSPSFLGIWKMADLGLARYHMAATGDRLYVTSNSGAGTISYQPPESVDAKAAPTSRLYDIWSMGCIFLQLMTWLVYGTSEIEELTRKTKSVFAKGESSYWSAESWDETNGYHNLKVHPSVTKHMERMKGDVQGSKALQGLLLIIQDKLLVVQRPKEATISESGCRTNAADLHRSLKKIQAACEDRGYWFSGGNVVQQASHLQIPQGQTLDVGRGNKLNDNWVRAVDKTFVSTLLNRPELRDSIRLDRVPKANLCIKCENLDFFAEKFQITDTFQELRREASLCDFCKLRWNLGKDSFSHEVQSIVFDLVGSDLQLNHQPVISFLACHEDSDSGLGWSDTTDIWPQIGLSRLPPVGSEAHFTILRDWLQDCDEHHDSCRPLKNSSAQLPKRLIDVGQGGGTGVSLYETKQDDALEYIALSHPWGPHSSSHFCTYPENIDHHLQGILLKDLPQTFQDAVGATRSLNQRYLWIDSLCIIQGPNGDFNEQAKHMEGIFRQAYCVLAASCAKGQQDGFLKLRDERRCLKIHQDLSSRPPIYVCDFIDDFQQHALGSHLNKRGWVLQERALARRTIFFTEKQTYWECGAGVRCETTMKMNNKLASFLGDSRFPEVGMRSTHGGKIRLFQDLYSKYSRLELSHDTDRPVAIAGIEKQLISSFDVRGGFGILDDGGRGLLWRSLLWKRAQDASSGLRRIEFGLLKGAAVAIIPPPSWSWMAYKGAIDYLGLPFDEVDWEKDDIYSRWSRGAGKSWSYSGDYLTCPLEMTVHGRSFDLQEARTSCSASIVLDDPDRMDKLEPFLECVVLGRLKGQTKESTDARTHYVLLVTPKAPQDGGSSPSYNRVGVGYMPGSFIDFSKQGIPGELR</sequence>
<name>A0AAD9S5G0_PHOAM</name>
<keyword evidence="3" id="KW-1185">Reference proteome</keyword>
<dbReference type="EMBL" id="JAUJFL010000009">
    <property type="protein sequence ID" value="KAK2597572.1"/>
    <property type="molecule type" value="Genomic_DNA"/>
</dbReference>